<evidence type="ECO:0000256" key="5">
    <source>
        <dbReference type="ARBA" id="ARBA00022989"/>
    </source>
</evidence>
<evidence type="ECO:0000313" key="10">
    <source>
        <dbReference type="Proteomes" id="UP000603865"/>
    </source>
</evidence>
<reference evidence="9" key="2">
    <citation type="submission" date="2020-09" db="EMBL/GenBank/DDBJ databases">
        <authorList>
            <person name="Sun Q."/>
            <person name="Ohkuma M."/>
        </authorList>
    </citation>
    <scope>NUCLEOTIDE SEQUENCE</scope>
    <source>
        <strain evidence="9">JCM 31311</strain>
    </source>
</reference>
<dbReference type="EMBL" id="BMQL01000030">
    <property type="protein sequence ID" value="GGR23193.1"/>
    <property type="molecule type" value="Genomic_DNA"/>
</dbReference>
<dbReference type="Pfam" id="PF05977">
    <property type="entry name" value="MFS_3"/>
    <property type="match status" value="1"/>
</dbReference>
<gene>
    <name evidence="9" type="ORF">GCM10008957_38920</name>
</gene>
<dbReference type="InterPro" id="IPR036259">
    <property type="entry name" value="MFS_trans_sf"/>
</dbReference>
<dbReference type="InterPro" id="IPR020846">
    <property type="entry name" value="MFS_dom"/>
</dbReference>
<evidence type="ECO:0000256" key="1">
    <source>
        <dbReference type="ARBA" id="ARBA00004651"/>
    </source>
</evidence>
<feature type="transmembrane region" description="Helical" evidence="7">
    <location>
        <begin position="304"/>
        <end position="325"/>
    </location>
</feature>
<feature type="transmembrane region" description="Helical" evidence="7">
    <location>
        <begin position="182"/>
        <end position="201"/>
    </location>
</feature>
<dbReference type="CDD" id="cd06173">
    <property type="entry name" value="MFS_MefA_like"/>
    <property type="match status" value="1"/>
</dbReference>
<dbReference type="GO" id="GO:0022857">
    <property type="term" value="F:transmembrane transporter activity"/>
    <property type="evidence" value="ECO:0007669"/>
    <property type="project" value="InterPro"/>
</dbReference>
<proteinExistence type="predicted"/>
<keyword evidence="10" id="KW-1185">Reference proteome</keyword>
<feature type="transmembrane region" description="Helical" evidence="7">
    <location>
        <begin position="96"/>
        <end position="116"/>
    </location>
</feature>
<organism evidence="9 10">
    <name type="scientific">Deinococcus ruber</name>
    <dbReference type="NCBI Taxonomy" id="1848197"/>
    <lineage>
        <taxon>Bacteria</taxon>
        <taxon>Thermotogati</taxon>
        <taxon>Deinococcota</taxon>
        <taxon>Deinococci</taxon>
        <taxon>Deinococcales</taxon>
        <taxon>Deinococcaceae</taxon>
        <taxon>Deinococcus</taxon>
    </lineage>
</organism>
<evidence type="ECO:0000256" key="2">
    <source>
        <dbReference type="ARBA" id="ARBA00022448"/>
    </source>
</evidence>
<dbReference type="SUPFAM" id="SSF103473">
    <property type="entry name" value="MFS general substrate transporter"/>
    <property type="match status" value="1"/>
</dbReference>
<dbReference type="Gene3D" id="1.20.1250.20">
    <property type="entry name" value="MFS general substrate transporter like domains"/>
    <property type="match status" value="1"/>
</dbReference>
<reference evidence="9" key="1">
    <citation type="journal article" date="2014" name="Int. J. Syst. Evol. Microbiol.">
        <title>Complete genome sequence of Corynebacterium casei LMG S-19264T (=DSM 44701T), isolated from a smear-ripened cheese.</title>
        <authorList>
            <consortium name="US DOE Joint Genome Institute (JGI-PGF)"/>
            <person name="Walter F."/>
            <person name="Albersmeier A."/>
            <person name="Kalinowski J."/>
            <person name="Ruckert C."/>
        </authorList>
    </citation>
    <scope>NUCLEOTIDE SEQUENCE</scope>
    <source>
        <strain evidence="9">JCM 31311</strain>
    </source>
</reference>
<keyword evidence="5 7" id="KW-1133">Transmembrane helix</keyword>
<name>A0A918CFY2_9DEIO</name>
<dbReference type="RefSeq" id="WP_189092170.1">
    <property type="nucleotide sequence ID" value="NZ_BMQL01000030.1"/>
</dbReference>
<keyword evidence="3" id="KW-1003">Cell membrane</keyword>
<dbReference type="PANTHER" id="PTHR23513:SF6">
    <property type="entry name" value="MAJOR FACILITATOR SUPERFAMILY ASSOCIATED DOMAIN-CONTAINING PROTEIN"/>
    <property type="match status" value="1"/>
</dbReference>
<keyword evidence="2" id="KW-0813">Transport</keyword>
<keyword evidence="4 7" id="KW-0812">Transmembrane</keyword>
<comment type="caution">
    <text evidence="9">The sequence shown here is derived from an EMBL/GenBank/DDBJ whole genome shotgun (WGS) entry which is preliminary data.</text>
</comment>
<dbReference type="InterPro" id="IPR010290">
    <property type="entry name" value="TM_effector"/>
</dbReference>
<evidence type="ECO:0000313" key="9">
    <source>
        <dbReference type="EMBL" id="GGR23193.1"/>
    </source>
</evidence>
<feature type="transmembrane region" description="Helical" evidence="7">
    <location>
        <begin position="368"/>
        <end position="386"/>
    </location>
</feature>
<comment type="subcellular location">
    <subcellularLocation>
        <location evidence="1">Cell membrane</location>
        <topology evidence="1">Multi-pass membrane protein</topology>
    </subcellularLocation>
</comment>
<accession>A0A918CFY2</accession>
<feature type="transmembrane region" description="Helical" evidence="7">
    <location>
        <begin position="59"/>
        <end position="81"/>
    </location>
</feature>
<feature type="transmembrane region" description="Helical" evidence="7">
    <location>
        <begin position="236"/>
        <end position="257"/>
    </location>
</feature>
<feature type="transmembrane region" description="Helical" evidence="7">
    <location>
        <begin position="392"/>
        <end position="414"/>
    </location>
</feature>
<dbReference type="Proteomes" id="UP000603865">
    <property type="component" value="Unassembled WGS sequence"/>
</dbReference>
<protein>
    <submittedName>
        <fullName evidence="9">MFS transporter</fullName>
    </submittedName>
</protein>
<dbReference type="AlphaFoldDB" id="A0A918CFY2"/>
<feature type="transmembrane region" description="Helical" evidence="7">
    <location>
        <begin position="264"/>
        <end position="284"/>
    </location>
</feature>
<sequence length="429" mass="45205">MDSTLSPTPLEQAERTVSARPDFRRLWAAQSVSLIGSEVTTLALPLTAALVLKATPVQMGLLAAASQAPFLLFSLLAGVWIDHTPRRPWLIFSDVGRAILLLSIPATALLNVLSLIQLYSVAFVVGLLTVFFEVAHFAYVPALLPRRQLTEGNSKIQVSYAAATAAGPGLGGVLVQWLSAPFALLIDAGTFLISAWLLWGIRHRESLPPQGNRHGMLQEIQGGLHALLGHPLLRPIIVASALMTLMTGGIGAVYILYATRELQLGVGVIGLIATAGGLGALPGAVLTRWAAQRFGVGRTIVGGWLGWALMGLAVPLASGAPWLVVMMLCMGQGLGSLADTVANVQQWSLRQVVTPDGLQARVTASHRFLVQGAGALGALLGGFLGASIGLRLTLWVCSLGVILGLLPVIISPLWRLRDMPTAPTPETGK</sequence>
<evidence type="ECO:0000256" key="3">
    <source>
        <dbReference type="ARBA" id="ARBA00022475"/>
    </source>
</evidence>
<feature type="transmembrane region" description="Helical" evidence="7">
    <location>
        <begin position="27"/>
        <end position="52"/>
    </location>
</feature>
<dbReference type="PANTHER" id="PTHR23513">
    <property type="entry name" value="INTEGRAL MEMBRANE EFFLUX PROTEIN-RELATED"/>
    <property type="match status" value="1"/>
</dbReference>
<keyword evidence="6 7" id="KW-0472">Membrane</keyword>
<dbReference type="PROSITE" id="PS50850">
    <property type="entry name" value="MFS"/>
    <property type="match status" value="1"/>
</dbReference>
<evidence type="ECO:0000256" key="4">
    <source>
        <dbReference type="ARBA" id="ARBA00022692"/>
    </source>
</evidence>
<evidence type="ECO:0000256" key="7">
    <source>
        <dbReference type="SAM" id="Phobius"/>
    </source>
</evidence>
<evidence type="ECO:0000256" key="6">
    <source>
        <dbReference type="ARBA" id="ARBA00023136"/>
    </source>
</evidence>
<evidence type="ECO:0000259" key="8">
    <source>
        <dbReference type="PROSITE" id="PS50850"/>
    </source>
</evidence>
<feature type="transmembrane region" description="Helical" evidence="7">
    <location>
        <begin position="123"/>
        <end position="144"/>
    </location>
</feature>
<feature type="domain" description="Major facilitator superfamily (MFS) profile" evidence="8">
    <location>
        <begin position="232"/>
        <end position="429"/>
    </location>
</feature>
<dbReference type="GO" id="GO:0005886">
    <property type="term" value="C:plasma membrane"/>
    <property type="evidence" value="ECO:0007669"/>
    <property type="project" value="UniProtKB-SubCell"/>
</dbReference>